<keyword evidence="3" id="KW-0249">Electron transport</keyword>
<evidence type="ECO:0000256" key="2">
    <source>
        <dbReference type="ARBA" id="ARBA00022723"/>
    </source>
</evidence>
<dbReference type="Gene3D" id="2.20.28.10">
    <property type="match status" value="1"/>
</dbReference>
<keyword evidence="2" id="KW-0479">Metal-binding</keyword>
<gene>
    <name evidence="6" type="ORF">GFC01_02545</name>
</gene>
<dbReference type="InterPro" id="IPR018527">
    <property type="entry name" value="Rubredoxin_Fe_BS"/>
</dbReference>
<dbReference type="Pfam" id="PF00301">
    <property type="entry name" value="Rubredoxin"/>
    <property type="match status" value="1"/>
</dbReference>
<dbReference type="PROSITE" id="PS00202">
    <property type="entry name" value="RUBREDOXIN"/>
    <property type="match status" value="1"/>
</dbReference>
<dbReference type="Proteomes" id="UP000441717">
    <property type="component" value="Unassembled WGS sequence"/>
</dbReference>
<accession>A0A6N7IMG1</accession>
<organism evidence="6 7">
    <name type="scientific">Desulfofundulus thermobenzoicus</name>
    <dbReference type="NCBI Taxonomy" id="29376"/>
    <lineage>
        <taxon>Bacteria</taxon>
        <taxon>Bacillati</taxon>
        <taxon>Bacillota</taxon>
        <taxon>Clostridia</taxon>
        <taxon>Eubacteriales</taxon>
        <taxon>Peptococcaceae</taxon>
        <taxon>Desulfofundulus</taxon>
    </lineage>
</organism>
<dbReference type="PROSITE" id="PS50903">
    <property type="entry name" value="RUBREDOXIN_LIKE"/>
    <property type="match status" value="1"/>
</dbReference>
<evidence type="ECO:0000313" key="7">
    <source>
        <dbReference type="Proteomes" id="UP000441717"/>
    </source>
</evidence>
<evidence type="ECO:0000256" key="1">
    <source>
        <dbReference type="ARBA" id="ARBA00022448"/>
    </source>
</evidence>
<sequence length="68" mass="7366">MFWLLNSLATARVYRLFCLANNIKPPDPKAGGREKGIPSGTPFEKLLKGWVCPPCGAGKDIFAKGGLF</sequence>
<dbReference type="AlphaFoldDB" id="A0A6N7IMG1"/>
<dbReference type="InterPro" id="IPR024934">
    <property type="entry name" value="Rubredoxin-like_dom"/>
</dbReference>
<evidence type="ECO:0000256" key="3">
    <source>
        <dbReference type="ARBA" id="ARBA00022982"/>
    </source>
</evidence>
<keyword evidence="7" id="KW-1185">Reference proteome</keyword>
<keyword evidence="1" id="KW-0813">Transport</keyword>
<evidence type="ECO:0000313" key="6">
    <source>
        <dbReference type="EMBL" id="MQL51160.1"/>
    </source>
</evidence>
<name>A0A6N7IMG1_9FIRM</name>
<dbReference type="InterPro" id="IPR024935">
    <property type="entry name" value="Rubredoxin_dom"/>
</dbReference>
<keyword evidence="4" id="KW-0408">Iron</keyword>
<dbReference type="RefSeq" id="WP_152945107.1">
    <property type="nucleotide sequence ID" value="NZ_WHYR01000004.1"/>
</dbReference>
<dbReference type="SUPFAM" id="SSF57802">
    <property type="entry name" value="Rubredoxin-like"/>
    <property type="match status" value="1"/>
</dbReference>
<comment type="caution">
    <text evidence="6">The sequence shown here is derived from an EMBL/GenBank/DDBJ whole genome shotgun (WGS) entry which is preliminary data.</text>
</comment>
<evidence type="ECO:0000259" key="5">
    <source>
        <dbReference type="PROSITE" id="PS50903"/>
    </source>
</evidence>
<dbReference type="GO" id="GO:0005506">
    <property type="term" value="F:iron ion binding"/>
    <property type="evidence" value="ECO:0007669"/>
    <property type="project" value="InterPro"/>
</dbReference>
<reference evidence="6 7" key="1">
    <citation type="submission" date="2019-10" db="EMBL/GenBank/DDBJ databases">
        <title>Comparative genomics of sulfur disproportionating microorganisms.</title>
        <authorList>
            <person name="Ward L.M."/>
            <person name="Bertran E."/>
            <person name="Johnston D."/>
        </authorList>
    </citation>
    <scope>NUCLEOTIDE SEQUENCE [LARGE SCALE GENOMIC DNA]</scope>
    <source>
        <strain evidence="6 7">DSM 14055</strain>
    </source>
</reference>
<protein>
    <recommendedName>
        <fullName evidence="5">Rubredoxin-like domain-containing protein</fullName>
    </recommendedName>
</protein>
<dbReference type="EMBL" id="WHYR01000004">
    <property type="protein sequence ID" value="MQL51160.1"/>
    <property type="molecule type" value="Genomic_DNA"/>
</dbReference>
<feature type="domain" description="Rubredoxin-like" evidence="5">
    <location>
        <begin position="27"/>
        <end position="65"/>
    </location>
</feature>
<proteinExistence type="predicted"/>
<dbReference type="OrthoDB" id="9758182at2"/>
<evidence type="ECO:0000256" key="4">
    <source>
        <dbReference type="ARBA" id="ARBA00023004"/>
    </source>
</evidence>